<evidence type="ECO:0000259" key="4">
    <source>
        <dbReference type="PROSITE" id="PS51004"/>
    </source>
</evidence>
<gene>
    <name evidence="5" type="primary">Sema3b</name>
    <name evidence="5" type="ORF">GLAPRA_R08017</name>
</gene>
<dbReference type="InterPro" id="IPR015943">
    <property type="entry name" value="WD40/YVTN_repeat-like_dom_sf"/>
</dbReference>
<evidence type="ECO:0000256" key="1">
    <source>
        <dbReference type="ARBA" id="ARBA00023180"/>
    </source>
</evidence>
<dbReference type="EMBL" id="VWPO01005007">
    <property type="protein sequence ID" value="NXY79066.1"/>
    <property type="molecule type" value="Genomic_DNA"/>
</dbReference>
<accession>A0A7L4MN10</accession>
<dbReference type="Pfam" id="PF01403">
    <property type="entry name" value="Sema"/>
    <property type="match status" value="1"/>
</dbReference>
<protein>
    <submittedName>
        <fullName evidence="5">SEM3B protein</fullName>
    </submittedName>
</protein>
<comment type="caution">
    <text evidence="5">The sequence shown here is derived from an EMBL/GenBank/DDBJ whole genome shotgun (WGS) entry which is preliminary data.</text>
</comment>
<dbReference type="GO" id="GO:0005886">
    <property type="term" value="C:plasma membrane"/>
    <property type="evidence" value="ECO:0007669"/>
    <property type="project" value="TreeGrafter"/>
</dbReference>
<keyword evidence="6" id="KW-1185">Reference proteome</keyword>
<evidence type="ECO:0000256" key="2">
    <source>
        <dbReference type="PROSITE-ProRule" id="PRU00352"/>
    </source>
</evidence>
<dbReference type="PANTHER" id="PTHR11036">
    <property type="entry name" value="SEMAPHORIN"/>
    <property type="match status" value="1"/>
</dbReference>
<evidence type="ECO:0000313" key="5">
    <source>
        <dbReference type="EMBL" id="NXY79066.1"/>
    </source>
</evidence>
<reference evidence="5 6" key="1">
    <citation type="submission" date="2019-09" db="EMBL/GenBank/DDBJ databases">
        <title>Bird 10,000 Genomes (B10K) Project - Family phase.</title>
        <authorList>
            <person name="Zhang G."/>
        </authorList>
    </citation>
    <scope>NUCLEOTIDE SEQUENCE [LARGE SCALE GENOMIC DNA]</scope>
    <source>
        <strain evidence="5">B10K-CU-031-08</strain>
        <tissue evidence="5">Muscle</tissue>
    </source>
</reference>
<sequence length="482" mass="54436">ELRARHGLRLFALERSCCYEALLLDEERGRLFAGAQNHLLSLSLDDISQRDRKIYWPAPVEWREECNWAGKDITVSAGGPGREPLFKMDPRHTEDGKGKSPYDPRHAAASVLVGEELYSGVATDLMGRDFTIFRSLGRRPSIRTEQHDSRWLNEPKFVAVFWVPESEDPDDDKIYFFFRETAVERQQGLGKTSFARIGQICRNDVGGQRSLVNKWTTFLKARLICAVPGPDGADTHFDELRDVFLLQTRDKRNPLVYAVFSTSSSVFQGSAICVYTMADIRRAFLGPFAHKEGPNYQWVSYQGRVPYPRPGMCPSKTFGTFGSTKDFPDEVIQFARHHPLMYNPVLPHGHRPLFLQATVPYTFTRIAVDRVTAADGHYDVLFIGTVGTVLKVVSVPTESWHRMEPLLLEELQVFQDASPITSLQLSSKRQQLYAGSAMALAQLPLHRCGAYGKACAECCLARDPYCAWDGTACTRYVPNTKR</sequence>
<dbReference type="InterPro" id="IPR027231">
    <property type="entry name" value="Semaphorin"/>
</dbReference>
<feature type="compositionally biased region" description="Basic and acidic residues" evidence="3">
    <location>
        <begin position="84"/>
        <end position="103"/>
    </location>
</feature>
<dbReference type="SUPFAM" id="SSF103575">
    <property type="entry name" value="Plexin repeat"/>
    <property type="match status" value="1"/>
</dbReference>
<feature type="non-terminal residue" evidence="5">
    <location>
        <position position="1"/>
    </location>
</feature>
<evidence type="ECO:0000313" key="6">
    <source>
        <dbReference type="Proteomes" id="UP000583049"/>
    </source>
</evidence>
<feature type="domain" description="Sema" evidence="4">
    <location>
        <begin position="1"/>
        <end position="445"/>
    </location>
</feature>
<dbReference type="GO" id="GO:0071526">
    <property type="term" value="P:semaphorin-plexin signaling pathway"/>
    <property type="evidence" value="ECO:0007669"/>
    <property type="project" value="TreeGrafter"/>
</dbReference>
<dbReference type="InterPro" id="IPR001627">
    <property type="entry name" value="Semap_dom"/>
</dbReference>
<name>A0A7L4MN10_GLAPT</name>
<dbReference type="GO" id="GO:0007411">
    <property type="term" value="P:axon guidance"/>
    <property type="evidence" value="ECO:0007669"/>
    <property type="project" value="TreeGrafter"/>
</dbReference>
<dbReference type="AlphaFoldDB" id="A0A7L4MN10"/>
<dbReference type="SUPFAM" id="SSF101912">
    <property type="entry name" value="Sema domain"/>
    <property type="match status" value="1"/>
</dbReference>
<dbReference type="GO" id="GO:0030215">
    <property type="term" value="F:semaphorin receptor binding"/>
    <property type="evidence" value="ECO:0007669"/>
    <property type="project" value="InterPro"/>
</dbReference>
<dbReference type="FunFam" id="2.130.10.10:FF:000015">
    <property type="entry name" value="Semaphorin 3B"/>
    <property type="match status" value="1"/>
</dbReference>
<dbReference type="PROSITE" id="PS51004">
    <property type="entry name" value="SEMA"/>
    <property type="match status" value="1"/>
</dbReference>
<dbReference type="GO" id="GO:0030335">
    <property type="term" value="P:positive regulation of cell migration"/>
    <property type="evidence" value="ECO:0007669"/>
    <property type="project" value="TreeGrafter"/>
</dbReference>
<feature type="region of interest" description="Disordered" evidence="3">
    <location>
        <begin position="75"/>
        <end position="103"/>
    </location>
</feature>
<comment type="caution">
    <text evidence="2">Lacks conserved residue(s) required for the propagation of feature annotation.</text>
</comment>
<dbReference type="Proteomes" id="UP000583049">
    <property type="component" value="Unassembled WGS sequence"/>
</dbReference>
<dbReference type="Gene3D" id="3.30.1680.10">
    <property type="entry name" value="ligand-binding face of the semaphorins, domain 2"/>
    <property type="match status" value="1"/>
</dbReference>
<dbReference type="GO" id="GO:0045499">
    <property type="term" value="F:chemorepellent activity"/>
    <property type="evidence" value="ECO:0007669"/>
    <property type="project" value="TreeGrafter"/>
</dbReference>
<evidence type="ECO:0000256" key="3">
    <source>
        <dbReference type="SAM" id="MobiDB-lite"/>
    </source>
</evidence>
<organism evidence="5 6">
    <name type="scientific">Glareola pratincola</name>
    <name type="common">Collared pratincole</name>
    <name type="synonym">Hirundo pratincola</name>
    <dbReference type="NCBI Taxonomy" id="43316"/>
    <lineage>
        <taxon>Eukaryota</taxon>
        <taxon>Metazoa</taxon>
        <taxon>Chordata</taxon>
        <taxon>Craniata</taxon>
        <taxon>Vertebrata</taxon>
        <taxon>Euteleostomi</taxon>
        <taxon>Archelosauria</taxon>
        <taxon>Archosauria</taxon>
        <taxon>Dinosauria</taxon>
        <taxon>Saurischia</taxon>
        <taxon>Theropoda</taxon>
        <taxon>Coelurosauria</taxon>
        <taxon>Aves</taxon>
        <taxon>Neognathae</taxon>
        <taxon>Neoaves</taxon>
        <taxon>Charadriiformes</taxon>
        <taxon>Glareolidae</taxon>
        <taxon>Glareola</taxon>
    </lineage>
</organism>
<keyword evidence="1" id="KW-0325">Glycoprotein</keyword>
<dbReference type="PANTHER" id="PTHR11036:SF37">
    <property type="entry name" value="SEMAPHORIN-3B"/>
    <property type="match status" value="1"/>
</dbReference>
<dbReference type="GO" id="GO:0001755">
    <property type="term" value="P:neural crest cell migration"/>
    <property type="evidence" value="ECO:0007669"/>
    <property type="project" value="TreeGrafter"/>
</dbReference>
<dbReference type="InterPro" id="IPR036352">
    <property type="entry name" value="Semap_dom_sf"/>
</dbReference>
<dbReference type="SMART" id="SM00630">
    <property type="entry name" value="Sema"/>
    <property type="match status" value="1"/>
</dbReference>
<dbReference type="Gene3D" id="2.130.10.10">
    <property type="entry name" value="YVTN repeat-like/Quinoprotein amine dehydrogenase"/>
    <property type="match status" value="1"/>
</dbReference>
<feature type="non-terminal residue" evidence="5">
    <location>
        <position position="482"/>
    </location>
</feature>
<proteinExistence type="predicted"/>